<sequence>MIKKPDKKPSNPNFSSGPTTKRPNWLINNLEGALLGRSHRAGECKERLKEVITKSKSILNLPEDYLVGIMPGSDTGALEAAMWSLLGNRGIDVLAWENFGKDWVIDVVDELKIEDRNVHLSDYGTLPDLTKVNFSRDVIFTWNGTTSGVRVPNGDWIPDDREGLTICDATSAIFAMPIDYNKCDVLTWSWQKVLGGEAGHGMLALSPRALKRLQTYQPSWPIPKVFRIASKQKLISGIFEGNTINTPSMLCVEDAIDGLNWSEEIGGLDELFRRSNTSLSLIETWVQNISWVDFLNADKQTRSNTGITFKIVEDWFVKKEEKQQRDIMKEITSLLTKENVAYDINGYPKAPPSFRVWGGGTVEPDNIKNLLPWIDWAYHQVKGNYA</sequence>
<dbReference type="GO" id="GO:0004760">
    <property type="term" value="F:L-serine-pyruvate transaminase activity"/>
    <property type="evidence" value="ECO:0007669"/>
    <property type="project" value="TreeGrafter"/>
</dbReference>
<feature type="region of interest" description="Disordered" evidence="11">
    <location>
        <begin position="1"/>
        <end position="23"/>
    </location>
</feature>
<dbReference type="GO" id="GO:0005777">
    <property type="term" value="C:peroxisome"/>
    <property type="evidence" value="ECO:0007669"/>
    <property type="project" value="TreeGrafter"/>
</dbReference>
<evidence type="ECO:0000256" key="6">
    <source>
        <dbReference type="ARBA" id="ARBA00022576"/>
    </source>
</evidence>
<dbReference type="Gene3D" id="3.40.640.10">
    <property type="entry name" value="Type I PLP-dependent aspartate aminotransferase-like (Major domain)"/>
    <property type="match status" value="1"/>
</dbReference>
<evidence type="ECO:0000256" key="3">
    <source>
        <dbReference type="ARBA" id="ARBA00006904"/>
    </source>
</evidence>
<dbReference type="InterPro" id="IPR015421">
    <property type="entry name" value="PyrdxlP-dep_Trfase_major"/>
</dbReference>
<evidence type="ECO:0000256" key="5">
    <source>
        <dbReference type="ARBA" id="ARBA00022490"/>
    </source>
</evidence>
<dbReference type="InterPro" id="IPR015424">
    <property type="entry name" value="PyrdxlP-dep_Trfase"/>
</dbReference>
<evidence type="ECO:0000256" key="2">
    <source>
        <dbReference type="ARBA" id="ARBA00005099"/>
    </source>
</evidence>
<name>A0A381SKY3_9ZZZZ</name>
<dbReference type="SUPFAM" id="SSF53383">
    <property type="entry name" value="PLP-dependent transferases"/>
    <property type="match status" value="1"/>
</dbReference>
<evidence type="ECO:0000256" key="11">
    <source>
        <dbReference type="SAM" id="MobiDB-lite"/>
    </source>
</evidence>
<evidence type="ECO:0000256" key="1">
    <source>
        <dbReference type="ARBA" id="ARBA00001933"/>
    </source>
</evidence>
<keyword evidence="8" id="KW-0808">Transferase</keyword>
<dbReference type="PIRSF" id="PIRSF000525">
    <property type="entry name" value="SerC"/>
    <property type="match status" value="1"/>
</dbReference>
<keyword evidence="7" id="KW-0028">Amino-acid biosynthesis</keyword>
<proteinExistence type="inferred from homology"/>
<dbReference type="PANTHER" id="PTHR21152:SF40">
    <property type="entry name" value="ALANINE--GLYOXYLATE AMINOTRANSFERASE"/>
    <property type="match status" value="1"/>
</dbReference>
<evidence type="ECO:0000313" key="13">
    <source>
        <dbReference type="EMBL" id="SVA03928.1"/>
    </source>
</evidence>
<dbReference type="EC" id="2.6.1.52" evidence="4"/>
<comment type="cofactor">
    <cofactor evidence="1">
        <name>pyridoxal 5'-phosphate</name>
        <dbReference type="ChEBI" id="CHEBI:597326"/>
    </cofactor>
</comment>
<dbReference type="GO" id="GO:0008453">
    <property type="term" value="F:alanine-glyoxylate transaminase activity"/>
    <property type="evidence" value="ECO:0007669"/>
    <property type="project" value="TreeGrafter"/>
</dbReference>
<dbReference type="GO" id="GO:0019265">
    <property type="term" value="P:glycine biosynthetic process, by transamination of glyoxylate"/>
    <property type="evidence" value="ECO:0007669"/>
    <property type="project" value="TreeGrafter"/>
</dbReference>
<reference evidence="13" key="1">
    <citation type="submission" date="2018-05" db="EMBL/GenBank/DDBJ databases">
        <authorList>
            <person name="Lanie J.A."/>
            <person name="Ng W.-L."/>
            <person name="Kazmierczak K.M."/>
            <person name="Andrzejewski T.M."/>
            <person name="Davidsen T.M."/>
            <person name="Wayne K.J."/>
            <person name="Tettelin H."/>
            <person name="Glass J.I."/>
            <person name="Rusch D."/>
            <person name="Podicherti R."/>
            <person name="Tsui H.-C.T."/>
            <person name="Winkler M.E."/>
        </authorList>
    </citation>
    <scope>NUCLEOTIDE SEQUENCE</scope>
</reference>
<evidence type="ECO:0000256" key="10">
    <source>
        <dbReference type="ARBA" id="ARBA00023299"/>
    </source>
</evidence>
<comment type="pathway">
    <text evidence="2">Amino-acid biosynthesis; L-serine biosynthesis; L-serine from 3-phospho-D-glycerate: step 2/3.</text>
</comment>
<dbReference type="NCBIfam" id="NF002841">
    <property type="entry name" value="PRK03080.1-2"/>
    <property type="match status" value="1"/>
</dbReference>
<feature type="compositionally biased region" description="Polar residues" evidence="11">
    <location>
        <begin position="10"/>
        <end position="22"/>
    </location>
</feature>
<dbReference type="NCBIfam" id="TIGR01365">
    <property type="entry name" value="serC_2"/>
    <property type="match status" value="1"/>
</dbReference>
<dbReference type="Gene3D" id="3.90.1150.10">
    <property type="entry name" value="Aspartate Aminotransferase, domain 1"/>
    <property type="match status" value="1"/>
</dbReference>
<feature type="domain" description="Aminotransferase class V" evidence="12">
    <location>
        <begin position="139"/>
        <end position="311"/>
    </location>
</feature>
<dbReference type="Pfam" id="PF00266">
    <property type="entry name" value="Aminotran_5"/>
    <property type="match status" value="1"/>
</dbReference>
<evidence type="ECO:0000256" key="8">
    <source>
        <dbReference type="ARBA" id="ARBA00022679"/>
    </source>
</evidence>
<organism evidence="13">
    <name type="scientific">marine metagenome</name>
    <dbReference type="NCBI Taxonomy" id="408172"/>
    <lineage>
        <taxon>unclassified sequences</taxon>
        <taxon>metagenomes</taxon>
        <taxon>ecological metagenomes</taxon>
    </lineage>
</organism>
<dbReference type="PANTHER" id="PTHR21152">
    <property type="entry name" value="AMINOTRANSFERASE CLASS V"/>
    <property type="match status" value="1"/>
</dbReference>
<keyword evidence="5" id="KW-0963">Cytoplasm</keyword>
<dbReference type="EMBL" id="UINC01003167">
    <property type="protein sequence ID" value="SVA03928.1"/>
    <property type="molecule type" value="Genomic_DNA"/>
</dbReference>
<evidence type="ECO:0000259" key="12">
    <source>
        <dbReference type="Pfam" id="PF00266"/>
    </source>
</evidence>
<dbReference type="GO" id="GO:0006564">
    <property type="term" value="P:L-serine biosynthetic process"/>
    <property type="evidence" value="ECO:0007669"/>
    <property type="project" value="UniProtKB-KW"/>
</dbReference>
<dbReference type="UniPathway" id="UPA00135">
    <property type="reaction ID" value="UER00197"/>
</dbReference>
<dbReference type="InterPro" id="IPR000192">
    <property type="entry name" value="Aminotrans_V_dom"/>
</dbReference>
<keyword evidence="6" id="KW-0032">Aminotransferase</keyword>
<gene>
    <name evidence="13" type="ORF">METZ01_LOCUS56782</name>
</gene>
<dbReference type="GO" id="GO:0004648">
    <property type="term" value="F:O-phospho-L-serine:2-oxoglutarate aminotransferase activity"/>
    <property type="evidence" value="ECO:0007669"/>
    <property type="project" value="UniProtKB-EC"/>
</dbReference>
<keyword evidence="10" id="KW-0718">Serine biosynthesis</keyword>
<dbReference type="InterPro" id="IPR006271">
    <property type="entry name" value="Pser_aminoTfrase_methanosarc"/>
</dbReference>
<dbReference type="InterPro" id="IPR015422">
    <property type="entry name" value="PyrdxlP-dep_Trfase_small"/>
</dbReference>
<comment type="similarity">
    <text evidence="3">Belongs to the class-V pyridoxal-phosphate-dependent aminotransferase family. SerC subfamily.</text>
</comment>
<dbReference type="InterPro" id="IPR022278">
    <property type="entry name" value="Pser_aminoTfrase"/>
</dbReference>
<evidence type="ECO:0000256" key="4">
    <source>
        <dbReference type="ARBA" id="ARBA00013030"/>
    </source>
</evidence>
<dbReference type="CDD" id="cd01494">
    <property type="entry name" value="AAT_I"/>
    <property type="match status" value="1"/>
</dbReference>
<dbReference type="AlphaFoldDB" id="A0A381SKY3"/>
<keyword evidence="9" id="KW-0663">Pyridoxal phosphate</keyword>
<protein>
    <recommendedName>
        <fullName evidence="4">phosphoserine transaminase</fullName>
        <ecNumber evidence="4">2.6.1.52</ecNumber>
    </recommendedName>
</protein>
<evidence type="ECO:0000256" key="7">
    <source>
        <dbReference type="ARBA" id="ARBA00022605"/>
    </source>
</evidence>
<evidence type="ECO:0000256" key="9">
    <source>
        <dbReference type="ARBA" id="ARBA00022898"/>
    </source>
</evidence>
<accession>A0A381SKY3</accession>